<dbReference type="PROSITE" id="PS50297">
    <property type="entry name" value="ANK_REP_REGION"/>
    <property type="match status" value="1"/>
</dbReference>
<dbReference type="PANTHER" id="PTHR24159:SF5">
    <property type="entry name" value="ANK_REP_REGION DOMAIN-CONTAINING PROTEIN"/>
    <property type="match status" value="1"/>
</dbReference>
<keyword evidence="3" id="KW-1185">Reference proteome</keyword>
<dbReference type="InterPro" id="IPR002110">
    <property type="entry name" value="Ankyrin_rpt"/>
</dbReference>
<name>A0ABR2JYP9_9EUKA</name>
<dbReference type="SUPFAM" id="SSF48403">
    <property type="entry name" value="Ankyrin repeat"/>
    <property type="match status" value="1"/>
</dbReference>
<proteinExistence type="predicted"/>
<gene>
    <name evidence="2" type="ORF">M9Y10_042882</name>
</gene>
<keyword evidence="1" id="KW-0040">ANK repeat</keyword>
<reference evidence="2 3" key="1">
    <citation type="submission" date="2024-04" db="EMBL/GenBank/DDBJ databases">
        <title>Tritrichomonas musculus Genome.</title>
        <authorList>
            <person name="Alves-Ferreira E."/>
            <person name="Grigg M."/>
            <person name="Lorenzi H."/>
            <person name="Galac M."/>
        </authorList>
    </citation>
    <scope>NUCLEOTIDE SEQUENCE [LARGE SCALE GENOMIC DNA]</scope>
    <source>
        <strain evidence="2 3">EAF2021</strain>
    </source>
</reference>
<protein>
    <recommendedName>
        <fullName evidence="4">Ankyrin repeat protein</fullName>
    </recommendedName>
</protein>
<evidence type="ECO:0008006" key="4">
    <source>
        <dbReference type="Google" id="ProtNLM"/>
    </source>
</evidence>
<evidence type="ECO:0000313" key="3">
    <source>
        <dbReference type="Proteomes" id="UP001470230"/>
    </source>
</evidence>
<dbReference type="InterPro" id="IPR036770">
    <property type="entry name" value="Ankyrin_rpt-contain_sf"/>
</dbReference>
<dbReference type="SMART" id="SM00248">
    <property type="entry name" value="ANK"/>
    <property type="match status" value="3"/>
</dbReference>
<accession>A0ABR2JYP9</accession>
<dbReference type="Pfam" id="PF13637">
    <property type="entry name" value="Ank_4"/>
    <property type="match status" value="1"/>
</dbReference>
<feature type="repeat" description="ANK" evidence="1">
    <location>
        <begin position="144"/>
        <end position="176"/>
    </location>
</feature>
<dbReference type="EMBL" id="JAPFFF010000008">
    <property type="protein sequence ID" value="KAK8883783.1"/>
    <property type="molecule type" value="Genomic_DNA"/>
</dbReference>
<sequence length="187" mass="21187">MSKKREVSEQAILGYLITDNAKALQEEVSSGLDVNQQFFWILGDLPDILTNSPPLISVAAFYRAINCFNFLLEHGADIKKLDENETPISHFAVAGGNMDIIRILDEHGVDFAQTLQIAAEYGHFEIFMWLYKNKGFDLHERDKFNRTFLHIAAEGGNCKLVQFLIKQGLDVNGIDGILIYLLYCFII</sequence>
<dbReference type="PANTHER" id="PTHR24159">
    <property type="match status" value="1"/>
</dbReference>
<dbReference type="Proteomes" id="UP001470230">
    <property type="component" value="Unassembled WGS sequence"/>
</dbReference>
<comment type="caution">
    <text evidence="2">The sequence shown here is derived from an EMBL/GenBank/DDBJ whole genome shotgun (WGS) entry which is preliminary data.</text>
</comment>
<dbReference type="PROSITE" id="PS50088">
    <property type="entry name" value="ANK_REPEAT"/>
    <property type="match status" value="1"/>
</dbReference>
<evidence type="ECO:0000313" key="2">
    <source>
        <dbReference type="EMBL" id="KAK8883783.1"/>
    </source>
</evidence>
<organism evidence="2 3">
    <name type="scientific">Tritrichomonas musculus</name>
    <dbReference type="NCBI Taxonomy" id="1915356"/>
    <lineage>
        <taxon>Eukaryota</taxon>
        <taxon>Metamonada</taxon>
        <taxon>Parabasalia</taxon>
        <taxon>Tritrichomonadida</taxon>
        <taxon>Tritrichomonadidae</taxon>
        <taxon>Tritrichomonas</taxon>
    </lineage>
</organism>
<evidence type="ECO:0000256" key="1">
    <source>
        <dbReference type="PROSITE-ProRule" id="PRU00023"/>
    </source>
</evidence>
<dbReference type="Gene3D" id="1.25.40.20">
    <property type="entry name" value="Ankyrin repeat-containing domain"/>
    <property type="match status" value="2"/>
</dbReference>